<organism evidence="7 8">
    <name type="scientific">Rehmannia glutinosa</name>
    <name type="common">Chinese foxglove</name>
    <dbReference type="NCBI Taxonomy" id="99300"/>
    <lineage>
        <taxon>Eukaryota</taxon>
        <taxon>Viridiplantae</taxon>
        <taxon>Streptophyta</taxon>
        <taxon>Embryophyta</taxon>
        <taxon>Tracheophyta</taxon>
        <taxon>Spermatophyta</taxon>
        <taxon>Magnoliopsida</taxon>
        <taxon>eudicotyledons</taxon>
        <taxon>Gunneridae</taxon>
        <taxon>Pentapetalae</taxon>
        <taxon>asterids</taxon>
        <taxon>lamiids</taxon>
        <taxon>Lamiales</taxon>
        <taxon>Orobanchaceae</taxon>
        <taxon>Rehmannieae</taxon>
        <taxon>Rehmannia</taxon>
    </lineage>
</organism>
<evidence type="ECO:0000259" key="6">
    <source>
        <dbReference type="PROSITE" id="PS50405"/>
    </source>
</evidence>
<evidence type="ECO:0000256" key="3">
    <source>
        <dbReference type="ARBA" id="ARBA00047960"/>
    </source>
</evidence>
<dbReference type="InterPro" id="IPR004045">
    <property type="entry name" value="Glutathione_S-Trfase_N"/>
</dbReference>
<keyword evidence="2" id="KW-0808">Transferase</keyword>
<sequence>MAKGNVQLLGSWVSPYSNRVQMVLNLKSVDYEFIEENFYSNKSERLLKANPVHKKIPVLIHDEKPILSKLNSQWFPCIWVILLSDGEEAKKIDAVEEFNKGLALLEDAFTKCSKGQKFFGGDKIGYLDIALGCFLGLVRLIQKMDNTSLIDESKTPNLFKWAQHFSAHHAIKVVIPETEKLLEFAKVFVAQVKASGINK</sequence>
<protein>
    <recommendedName>
        <fullName evidence="1">glutathione transferase</fullName>
        <ecNumber evidence="1">2.5.1.18</ecNumber>
    </recommendedName>
</protein>
<dbReference type="InterPro" id="IPR045073">
    <property type="entry name" value="Omega/Tau-like"/>
</dbReference>
<comment type="caution">
    <text evidence="7">The sequence shown here is derived from an EMBL/GenBank/DDBJ whole genome shotgun (WGS) entry which is preliminary data.</text>
</comment>
<dbReference type="Proteomes" id="UP001318860">
    <property type="component" value="Unassembled WGS sequence"/>
</dbReference>
<feature type="domain" description="GST C-terminal" evidence="6">
    <location>
        <begin position="56"/>
        <end position="188"/>
    </location>
</feature>
<dbReference type="InterPro" id="IPR036249">
    <property type="entry name" value="Thioredoxin-like_sf"/>
</dbReference>
<evidence type="ECO:0000256" key="2">
    <source>
        <dbReference type="ARBA" id="ARBA00022679"/>
    </source>
</evidence>
<dbReference type="SUPFAM" id="SSF47616">
    <property type="entry name" value="GST C-terminal domain-like"/>
    <property type="match status" value="1"/>
</dbReference>
<keyword evidence="8" id="KW-1185">Reference proteome</keyword>
<accession>A0ABR0XLS4</accession>
<dbReference type="PANTHER" id="PTHR11260:SF781">
    <property type="entry name" value="GLUTATHIONE S-TRANSFERASE U19"/>
    <property type="match status" value="1"/>
</dbReference>
<comment type="similarity">
    <text evidence="4">Belongs to the GST superfamily.</text>
</comment>
<proteinExistence type="inferred from homology"/>
<dbReference type="InterPro" id="IPR045074">
    <property type="entry name" value="GST_C_Tau"/>
</dbReference>
<dbReference type="PROSITE" id="PS50405">
    <property type="entry name" value="GST_CTER"/>
    <property type="match status" value="1"/>
</dbReference>
<dbReference type="Gene3D" id="1.20.1050.10">
    <property type="match status" value="1"/>
</dbReference>
<feature type="domain" description="GST N-terminal" evidence="5">
    <location>
        <begin position="4"/>
        <end position="93"/>
    </location>
</feature>
<evidence type="ECO:0000313" key="8">
    <source>
        <dbReference type="Proteomes" id="UP001318860"/>
    </source>
</evidence>
<comment type="catalytic activity">
    <reaction evidence="3">
        <text>RX + glutathione = an S-substituted glutathione + a halide anion + H(+)</text>
        <dbReference type="Rhea" id="RHEA:16437"/>
        <dbReference type="ChEBI" id="CHEBI:15378"/>
        <dbReference type="ChEBI" id="CHEBI:16042"/>
        <dbReference type="ChEBI" id="CHEBI:17792"/>
        <dbReference type="ChEBI" id="CHEBI:57925"/>
        <dbReference type="ChEBI" id="CHEBI:90779"/>
        <dbReference type="EC" id="2.5.1.18"/>
    </reaction>
</comment>
<name>A0ABR0XLS4_REHGL</name>
<evidence type="ECO:0000256" key="1">
    <source>
        <dbReference type="ARBA" id="ARBA00012452"/>
    </source>
</evidence>
<reference evidence="7 8" key="1">
    <citation type="journal article" date="2021" name="Comput. Struct. Biotechnol. J.">
        <title>De novo genome assembly of the potent medicinal plant Rehmannia glutinosa using nanopore technology.</title>
        <authorList>
            <person name="Ma L."/>
            <person name="Dong C."/>
            <person name="Song C."/>
            <person name="Wang X."/>
            <person name="Zheng X."/>
            <person name="Niu Y."/>
            <person name="Chen S."/>
            <person name="Feng W."/>
        </authorList>
    </citation>
    <scope>NUCLEOTIDE SEQUENCE [LARGE SCALE GENOMIC DNA]</scope>
    <source>
        <strain evidence="7">DH-2019</strain>
    </source>
</reference>
<dbReference type="EMBL" id="JABTTQ020000003">
    <property type="protein sequence ID" value="KAK6160105.1"/>
    <property type="molecule type" value="Genomic_DNA"/>
</dbReference>
<dbReference type="EC" id="2.5.1.18" evidence="1"/>
<dbReference type="SUPFAM" id="SSF52833">
    <property type="entry name" value="Thioredoxin-like"/>
    <property type="match status" value="1"/>
</dbReference>
<gene>
    <name evidence="7" type="ORF">DH2020_003486</name>
</gene>
<dbReference type="CDD" id="cd03185">
    <property type="entry name" value="GST_C_Tau"/>
    <property type="match status" value="1"/>
</dbReference>
<dbReference type="Pfam" id="PF00043">
    <property type="entry name" value="GST_C"/>
    <property type="match status" value="1"/>
</dbReference>
<dbReference type="PROSITE" id="PS50404">
    <property type="entry name" value="GST_NTER"/>
    <property type="match status" value="1"/>
</dbReference>
<evidence type="ECO:0000313" key="7">
    <source>
        <dbReference type="EMBL" id="KAK6160105.1"/>
    </source>
</evidence>
<dbReference type="InterPro" id="IPR004046">
    <property type="entry name" value="GST_C"/>
</dbReference>
<dbReference type="InterPro" id="IPR010987">
    <property type="entry name" value="Glutathione-S-Trfase_C-like"/>
</dbReference>
<evidence type="ECO:0000259" key="5">
    <source>
        <dbReference type="PROSITE" id="PS50404"/>
    </source>
</evidence>
<dbReference type="Pfam" id="PF02798">
    <property type="entry name" value="GST_N"/>
    <property type="match status" value="1"/>
</dbReference>
<dbReference type="Gene3D" id="3.40.30.10">
    <property type="entry name" value="Glutaredoxin"/>
    <property type="match status" value="1"/>
</dbReference>
<dbReference type="PANTHER" id="PTHR11260">
    <property type="entry name" value="GLUTATHIONE S-TRANSFERASE, GST, SUPERFAMILY, GST DOMAIN CONTAINING"/>
    <property type="match status" value="1"/>
</dbReference>
<evidence type="ECO:0000256" key="4">
    <source>
        <dbReference type="RuleBase" id="RU003494"/>
    </source>
</evidence>
<dbReference type="InterPro" id="IPR036282">
    <property type="entry name" value="Glutathione-S-Trfase_C_sf"/>
</dbReference>